<proteinExistence type="predicted"/>
<dbReference type="EMBL" id="KZ819730">
    <property type="protein sequence ID" value="PWN53345.1"/>
    <property type="molecule type" value="Genomic_DNA"/>
</dbReference>
<organism evidence="1 2">
    <name type="scientific">Violaceomyces palustris</name>
    <dbReference type="NCBI Taxonomy" id="1673888"/>
    <lineage>
        <taxon>Eukaryota</taxon>
        <taxon>Fungi</taxon>
        <taxon>Dikarya</taxon>
        <taxon>Basidiomycota</taxon>
        <taxon>Ustilaginomycotina</taxon>
        <taxon>Ustilaginomycetes</taxon>
        <taxon>Violaceomycetales</taxon>
        <taxon>Violaceomycetaceae</taxon>
        <taxon>Violaceomyces</taxon>
    </lineage>
</organism>
<gene>
    <name evidence="1" type="ORF">IE53DRAFT_360080</name>
</gene>
<evidence type="ECO:0000313" key="1">
    <source>
        <dbReference type="EMBL" id="PWN53345.1"/>
    </source>
</evidence>
<sequence length="504" mass="53943">MARLKLGTMLLLHLSFHLHPMSAAPVLGVPDGGMNPQVDPNPESRPSSSMLRTSTFDRVDLTQGAQRQVHTTPLSGGRMHWSGFRQPSDLQAPTPKKRPREQAVGTSPERGTSQPQVGGEGGNKRLETDLFAQLRARLMDRFKTQYPPHSFEGHGGATYGVQQFGSSSGPSLGSEDPSSAVRAAAGRNPSDLAHLTYPGSNAPVGWSQTGGSSSSLASERQVSRTGENFGPGITAKYPDSSHPGDQPMIQPSNPPVRLDEKGKGRISQLSSQGHTSIPMMSPPPFRIDQYPTHSGRFLSPQSNADAKAKVMLSGKHLGLVTLRNGQTLPVWYSTPFNNVPTGGSGASGSHQAALHRNPVGTSENLTPKEREFKAVAQTLDSLPPSRLSRFGAGAADVTNARILTGTSLTDPGGSKLQNVNHPQTLTQPSSFPHLDPTRTQLFNLEANRAEESGRTIQGSPTASLGSSSEERRTKNLNLGNQEKPFFKALGGVKNLRPPTLHHFF</sequence>
<reference evidence="1 2" key="1">
    <citation type="journal article" date="2018" name="Mol. Biol. Evol.">
        <title>Broad Genomic Sampling Reveals a Smut Pathogenic Ancestry of the Fungal Clade Ustilaginomycotina.</title>
        <authorList>
            <person name="Kijpornyongpan T."/>
            <person name="Mondo S.J."/>
            <person name="Barry K."/>
            <person name="Sandor L."/>
            <person name="Lee J."/>
            <person name="Lipzen A."/>
            <person name="Pangilinan J."/>
            <person name="LaButti K."/>
            <person name="Hainaut M."/>
            <person name="Henrissat B."/>
            <person name="Grigoriev I.V."/>
            <person name="Spatafora J.W."/>
            <person name="Aime M.C."/>
        </authorList>
    </citation>
    <scope>NUCLEOTIDE SEQUENCE [LARGE SCALE GENOMIC DNA]</scope>
    <source>
        <strain evidence="1 2">SA 807</strain>
    </source>
</reference>
<dbReference type="Proteomes" id="UP000245626">
    <property type="component" value="Unassembled WGS sequence"/>
</dbReference>
<accession>A0ACD0P5F7</accession>
<name>A0ACD0P5F7_9BASI</name>
<evidence type="ECO:0000313" key="2">
    <source>
        <dbReference type="Proteomes" id="UP000245626"/>
    </source>
</evidence>
<protein>
    <submittedName>
        <fullName evidence="1">Uncharacterized protein</fullName>
    </submittedName>
</protein>
<keyword evidence="2" id="KW-1185">Reference proteome</keyword>